<proteinExistence type="predicted"/>
<reference evidence="1" key="1">
    <citation type="journal article" date="2023" name="Mol. Ecol. Resour.">
        <title>Chromosome-level genome assembly of a triploid poplar Populus alba 'Berolinensis'.</title>
        <authorList>
            <person name="Chen S."/>
            <person name="Yu Y."/>
            <person name="Wang X."/>
            <person name="Wang S."/>
            <person name="Zhang T."/>
            <person name="Zhou Y."/>
            <person name="He R."/>
            <person name="Meng N."/>
            <person name="Wang Y."/>
            <person name="Liu W."/>
            <person name="Liu Z."/>
            <person name="Liu J."/>
            <person name="Guo Q."/>
            <person name="Huang H."/>
            <person name="Sederoff R.R."/>
            <person name="Wang G."/>
            <person name="Qu G."/>
            <person name="Chen S."/>
        </authorList>
    </citation>
    <scope>NUCLEOTIDE SEQUENCE</scope>
    <source>
        <strain evidence="1">SC-2020</strain>
    </source>
</reference>
<organism evidence="1 2">
    <name type="scientific">Populus alba x Populus x berolinensis</name>
    <dbReference type="NCBI Taxonomy" id="444605"/>
    <lineage>
        <taxon>Eukaryota</taxon>
        <taxon>Viridiplantae</taxon>
        <taxon>Streptophyta</taxon>
        <taxon>Embryophyta</taxon>
        <taxon>Tracheophyta</taxon>
        <taxon>Spermatophyta</taxon>
        <taxon>Magnoliopsida</taxon>
        <taxon>eudicotyledons</taxon>
        <taxon>Gunneridae</taxon>
        <taxon>Pentapetalae</taxon>
        <taxon>rosids</taxon>
        <taxon>fabids</taxon>
        <taxon>Malpighiales</taxon>
        <taxon>Salicaceae</taxon>
        <taxon>Saliceae</taxon>
        <taxon>Populus</taxon>
    </lineage>
</organism>
<name>A0AAD6Q026_9ROSI</name>
<keyword evidence="2" id="KW-1185">Reference proteome</keyword>
<comment type="caution">
    <text evidence="1">The sequence shown here is derived from an EMBL/GenBank/DDBJ whole genome shotgun (WGS) entry which is preliminary data.</text>
</comment>
<dbReference type="AlphaFoldDB" id="A0AAD6Q026"/>
<dbReference type="EMBL" id="JAQIZT010000013">
    <property type="protein sequence ID" value="KAJ6973956.1"/>
    <property type="molecule type" value="Genomic_DNA"/>
</dbReference>
<evidence type="ECO:0000313" key="2">
    <source>
        <dbReference type="Proteomes" id="UP001164929"/>
    </source>
</evidence>
<evidence type="ECO:0000313" key="1">
    <source>
        <dbReference type="EMBL" id="KAJ6973956.1"/>
    </source>
</evidence>
<protein>
    <submittedName>
        <fullName evidence="1">Uncharacterized protein</fullName>
    </submittedName>
</protein>
<dbReference type="Proteomes" id="UP001164929">
    <property type="component" value="Chromosome 13"/>
</dbReference>
<sequence>MVAPLNPVGYSEKTVKKRPCTEFSFSGNGRKRCMARLQELQYTVAAWEKKVFKSTAPKKSPVRERCQQLQ</sequence>
<accession>A0AAD6Q026</accession>
<gene>
    <name evidence="1" type="ORF">NC653_030102</name>
</gene>